<dbReference type="Gene3D" id="3.40.50.300">
    <property type="entry name" value="P-loop containing nucleotide triphosphate hydrolases"/>
    <property type="match status" value="1"/>
</dbReference>
<dbReference type="InterPro" id="IPR041664">
    <property type="entry name" value="AAA_16"/>
</dbReference>
<dbReference type="Pfam" id="PF13191">
    <property type="entry name" value="AAA_16"/>
    <property type="match status" value="1"/>
</dbReference>
<dbReference type="GO" id="GO:0009190">
    <property type="term" value="P:cyclic nucleotide biosynthetic process"/>
    <property type="evidence" value="ECO:0007669"/>
    <property type="project" value="InterPro"/>
</dbReference>
<dbReference type="SUPFAM" id="SSF55073">
    <property type="entry name" value="Nucleotide cyclase"/>
    <property type="match status" value="1"/>
</dbReference>
<protein>
    <recommendedName>
        <fullName evidence="3">Guanylate cyclase domain-containing protein</fullName>
    </recommendedName>
</protein>
<dbReference type="Proteomes" id="UP000235116">
    <property type="component" value="Chromosome"/>
</dbReference>
<dbReference type="RefSeq" id="WP_101895811.1">
    <property type="nucleotide sequence ID" value="NZ_CP022684.1"/>
</dbReference>
<evidence type="ECO:0000256" key="2">
    <source>
        <dbReference type="ARBA" id="ARBA00022840"/>
    </source>
</evidence>
<keyword evidence="5" id="KW-1185">Reference proteome</keyword>
<dbReference type="OrthoDB" id="9806704at2"/>
<name>A0A2K9LQA6_9GAMM</name>
<dbReference type="InterPro" id="IPR001054">
    <property type="entry name" value="A/G_cyclase"/>
</dbReference>
<dbReference type="GO" id="GO:0004016">
    <property type="term" value="F:adenylate cyclase activity"/>
    <property type="evidence" value="ECO:0007669"/>
    <property type="project" value="TreeGrafter"/>
</dbReference>
<gene>
    <name evidence="4" type="ORF">Kalk_19275</name>
</gene>
<dbReference type="InterPro" id="IPR027417">
    <property type="entry name" value="P-loop_NTPase"/>
</dbReference>
<dbReference type="Gene3D" id="1.25.40.10">
    <property type="entry name" value="Tetratricopeptide repeat domain"/>
    <property type="match status" value="3"/>
</dbReference>
<organism evidence="4 5">
    <name type="scientific">Ketobacter alkanivorans</name>
    <dbReference type="NCBI Taxonomy" id="1917421"/>
    <lineage>
        <taxon>Bacteria</taxon>
        <taxon>Pseudomonadati</taxon>
        <taxon>Pseudomonadota</taxon>
        <taxon>Gammaproteobacteria</taxon>
        <taxon>Pseudomonadales</taxon>
        <taxon>Ketobacteraceae</taxon>
        <taxon>Ketobacter</taxon>
    </lineage>
</organism>
<feature type="domain" description="Guanylate cyclase" evidence="3">
    <location>
        <begin position="51"/>
        <end position="177"/>
    </location>
</feature>
<dbReference type="GO" id="GO:0005524">
    <property type="term" value="F:ATP binding"/>
    <property type="evidence" value="ECO:0007669"/>
    <property type="project" value="UniProtKB-KW"/>
</dbReference>
<dbReference type="Pfam" id="PF00211">
    <property type="entry name" value="Guanylate_cyc"/>
    <property type="match status" value="1"/>
</dbReference>
<dbReference type="KEGG" id="kak:Kalk_19275"/>
<dbReference type="GO" id="GO:0035556">
    <property type="term" value="P:intracellular signal transduction"/>
    <property type="evidence" value="ECO:0007669"/>
    <property type="project" value="InterPro"/>
</dbReference>
<evidence type="ECO:0000259" key="3">
    <source>
        <dbReference type="PROSITE" id="PS50125"/>
    </source>
</evidence>
<dbReference type="Gene3D" id="3.30.70.1230">
    <property type="entry name" value="Nucleotide cyclase"/>
    <property type="match status" value="1"/>
</dbReference>
<evidence type="ECO:0000313" key="4">
    <source>
        <dbReference type="EMBL" id="AUM14437.1"/>
    </source>
</evidence>
<reference evidence="5" key="1">
    <citation type="submission" date="2017-08" db="EMBL/GenBank/DDBJ databases">
        <title>Direct submision.</title>
        <authorList>
            <person name="Kim S.-J."/>
            <person name="Rhee S.-K."/>
        </authorList>
    </citation>
    <scope>NUCLEOTIDE SEQUENCE [LARGE SCALE GENOMIC DNA]</scope>
    <source>
        <strain evidence="5">GI5</strain>
    </source>
</reference>
<evidence type="ECO:0000313" key="5">
    <source>
        <dbReference type="Proteomes" id="UP000235116"/>
    </source>
</evidence>
<dbReference type="PROSITE" id="PS50125">
    <property type="entry name" value="GUANYLATE_CYCLASE_2"/>
    <property type="match status" value="1"/>
</dbReference>
<dbReference type="InterPro" id="IPR011990">
    <property type="entry name" value="TPR-like_helical_dom_sf"/>
</dbReference>
<proteinExistence type="predicted"/>
<dbReference type="GO" id="GO:0005737">
    <property type="term" value="C:cytoplasm"/>
    <property type="evidence" value="ECO:0007669"/>
    <property type="project" value="TreeGrafter"/>
</dbReference>
<keyword evidence="2" id="KW-0067">ATP-binding</keyword>
<dbReference type="CDD" id="cd07302">
    <property type="entry name" value="CHD"/>
    <property type="match status" value="1"/>
</dbReference>
<dbReference type="PANTHER" id="PTHR16305">
    <property type="entry name" value="TESTICULAR SOLUBLE ADENYLYL CYCLASE"/>
    <property type="match status" value="1"/>
</dbReference>
<dbReference type="SUPFAM" id="SSF52540">
    <property type="entry name" value="P-loop containing nucleoside triphosphate hydrolases"/>
    <property type="match status" value="1"/>
</dbReference>
<dbReference type="InterPro" id="IPR029787">
    <property type="entry name" value="Nucleotide_cyclase"/>
</dbReference>
<evidence type="ECO:0000256" key="1">
    <source>
        <dbReference type="ARBA" id="ARBA00022741"/>
    </source>
</evidence>
<dbReference type="EMBL" id="CP022684">
    <property type="protein sequence ID" value="AUM14437.1"/>
    <property type="molecule type" value="Genomic_DNA"/>
</dbReference>
<dbReference type="AlphaFoldDB" id="A0A2K9LQA6"/>
<keyword evidence="1" id="KW-0547">Nucleotide-binding</keyword>
<dbReference type="PANTHER" id="PTHR16305:SF28">
    <property type="entry name" value="GUANYLATE CYCLASE DOMAIN-CONTAINING PROTEIN"/>
    <property type="match status" value="1"/>
</dbReference>
<dbReference type="SUPFAM" id="SSF48452">
    <property type="entry name" value="TPR-like"/>
    <property type="match status" value="2"/>
</dbReference>
<dbReference type="SMART" id="SM00044">
    <property type="entry name" value="CYCc"/>
    <property type="match status" value="1"/>
</dbReference>
<accession>A0A2K9LQA6</accession>
<sequence>MRCQTCGSDNPAFHTFCYQCGSTLSVQPPTADGAFSAPLTKDLQSELKKVSILFVDITNSVHLIHKLKAEDSADYLDPTITTLKQNAHRYGGMINRVDGDGMMVIFGAPVSYEDHAVRACYAALDMLKAIQAEFENTRIAVRIGIHSGEVLMKPFYNDFSVDYEALGPTVYLAHRMEVLASPNTAVISKETYRAAQKLINVIEVGPTEVKGLEGPVEIYQIQSRIRQEGEHDSKLGDTPFVGRIKELNLFRQNLHDTREHGGRCVALCAEPGVGKSRLVSRFLQEIDPVQFNILGTACDSHNRSTAYLPFSDIMRCWLNVQDSDSQLDIAQKLRDRVSHMSETVTKHLSVYHFLLDLPIQNKSWNSLEPVQKRQQARKAFRALLEELASHKPLVILLEDLHWIDSESQTLLEQLIESIHEHSIMLIVTYRPEYQASWVNDNVSLQELKPFTDLESSDYLKGVLGKDGSLASLRSEIGKRCEGNPLYIEEMIHHLMDSNLIWGEPGHYTSGLDSLPDSLPLTIHSVISTRIDRRSKLAKNILQAASAIGQRFSTTLLDYITDIPRDYAKHAIDELVESGLVVQVNDLINDDYQFKHALVHQVTYDSIPRERKRLTHASLVNAIESLFKERLEEHIYRLAEHAYLGQYWHKAVEYYLKACYHAIGRSSHHQAVLLLDRGLEALRHLPLNKDTLGQRIDFLAVGMNALIPLGEQDRLVRDLKEAEKLCDAVGEPKRTCSILCQLTNALWMVGKHGEAFTASSRAVELAHEIHHTPLQIAADYNLAMVYHAMGDFEDCIHLEKRILNALTGDMEVSRLGWSGYPSVFCRTFYGNSLVELGQLTEAEKMIRRGIEIAEGAQHPYSKAMIFDTYGYYLLSIGDYQSARSILDSALTICDEFAIHTMVPAVSAKLGEALIGSGELTLAEKILEHTVQPSCYRKGGRYTWFYLFKAMAELQLALKDYDKAHLYARKAFTITKETNEKAHHGWACLTLAKVHNAMDQQLQADKLIDISLDIANQKNMALLGFNTATYAVEQLQKREDLDNSQVYLELASEFAVRTDHRLFQDKLSQLKERIV</sequence>